<dbReference type="AlphaFoldDB" id="A0A6V7P7G7"/>
<dbReference type="PANTHER" id="PTHR35987">
    <property type="entry name" value="PROTEIN PLASTID REDOX INSENSITIVE 2, CHLOROPLASTIC-RELATED"/>
    <property type="match status" value="1"/>
</dbReference>
<accession>A0A6V7P7G7</accession>
<dbReference type="PANTHER" id="PTHR35987:SF2">
    <property type="entry name" value="PROTEIN PLASTID REDOX INSENSITIVE 2, CHLOROPLASTIC"/>
    <property type="match status" value="1"/>
</dbReference>
<proteinExistence type="predicted"/>
<dbReference type="GO" id="GO:0010468">
    <property type="term" value="P:regulation of gene expression"/>
    <property type="evidence" value="ECO:0007669"/>
    <property type="project" value="InterPro"/>
</dbReference>
<protein>
    <submittedName>
        <fullName evidence="1">Uncharacterized protein</fullName>
    </submittedName>
</protein>
<gene>
    <name evidence="1" type="ORF">CB5_LOCUS9819</name>
</gene>
<dbReference type="EMBL" id="LR862145">
    <property type="protein sequence ID" value="CAD1826608.1"/>
    <property type="molecule type" value="Genomic_DNA"/>
</dbReference>
<name>A0A6V7P7G7_ANACO</name>
<sequence>MKSAGCSATGPTGYFLFLFEGEPQRYPLFCFSLLVAPTNAHHLCYHPLLLCSLVVPPLHGRSSLSSSSSSSSSSSFQACCLRSPYPSSSSTLSRTTHHRFFPLQLPLPISSPTSHSTHPHLLCRATEYKFPDPIPEFADAEIASCVHLKVDFVRKHIWIQETDKFRTHMLARLTEKNQYFGDFVEEIVDICTEILSNFLHAEYGGPGTLLVIPFIDMADTIREKGLPGAPQAARAAVWWAEKHIDKDWKEWTGDRD</sequence>
<evidence type="ECO:0000313" key="1">
    <source>
        <dbReference type="EMBL" id="CAD1826608.1"/>
    </source>
</evidence>
<dbReference type="InterPro" id="IPR039349">
    <property type="entry name" value="PRIN2"/>
</dbReference>
<reference evidence="1" key="1">
    <citation type="submission" date="2020-07" db="EMBL/GenBank/DDBJ databases">
        <authorList>
            <person name="Lin J."/>
        </authorList>
    </citation>
    <scope>NUCLEOTIDE SEQUENCE</scope>
</reference>
<organism evidence="1">
    <name type="scientific">Ananas comosus var. bracteatus</name>
    <name type="common">red pineapple</name>
    <dbReference type="NCBI Taxonomy" id="296719"/>
    <lineage>
        <taxon>Eukaryota</taxon>
        <taxon>Viridiplantae</taxon>
        <taxon>Streptophyta</taxon>
        <taxon>Embryophyta</taxon>
        <taxon>Tracheophyta</taxon>
        <taxon>Spermatophyta</taxon>
        <taxon>Magnoliopsida</taxon>
        <taxon>Liliopsida</taxon>
        <taxon>Poales</taxon>
        <taxon>Bromeliaceae</taxon>
        <taxon>Bromelioideae</taxon>
        <taxon>Ananas</taxon>
    </lineage>
</organism>